<reference evidence="1" key="1">
    <citation type="submission" date="2023-07" db="EMBL/GenBank/DDBJ databases">
        <title>A chromosome-level genome assembly of Lolium multiflorum.</title>
        <authorList>
            <person name="Chen Y."/>
            <person name="Copetti D."/>
            <person name="Kolliker R."/>
            <person name="Studer B."/>
        </authorList>
    </citation>
    <scope>NUCLEOTIDE SEQUENCE</scope>
    <source>
        <strain evidence="1">02402/16</strain>
        <tissue evidence="1">Leaf</tissue>
    </source>
</reference>
<comment type="caution">
    <text evidence="1">The sequence shown here is derived from an EMBL/GenBank/DDBJ whole genome shotgun (WGS) entry which is preliminary data.</text>
</comment>
<gene>
    <name evidence="1" type="ORF">QYE76_053982</name>
</gene>
<dbReference type="EMBL" id="JAUUTY010000003">
    <property type="protein sequence ID" value="KAK1665823.1"/>
    <property type="molecule type" value="Genomic_DNA"/>
</dbReference>
<dbReference type="InterPro" id="IPR017853">
    <property type="entry name" value="GH"/>
</dbReference>
<accession>A0AAD8SYK2</accession>
<proteinExistence type="predicted"/>
<evidence type="ECO:0008006" key="3">
    <source>
        <dbReference type="Google" id="ProtNLM"/>
    </source>
</evidence>
<dbReference type="PANTHER" id="PTHR31490:SF87">
    <property type="entry name" value="PUTATIVE, EXPRESSED-RELATED"/>
    <property type="match status" value="1"/>
</dbReference>
<evidence type="ECO:0000313" key="1">
    <source>
        <dbReference type="EMBL" id="KAK1665823.1"/>
    </source>
</evidence>
<name>A0AAD8SYK2_LOLMU</name>
<dbReference type="AlphaFoldDB" id="A0AAD8SYK2"/>
<evidence type="ECO:0000313" key="2">
    <source>
        <dbReference type="Proteomes" id="UP001231189"/>
    </source>
</evidence>
<dbReference type="PANTHER" id="PTHR31490">
    <property type="entry name" value="GLYCOSYL HYDROLASE"/>
    <property type="match status" value="1"/>
</dbReference>
<dbReference type="GO" id="GO:0005975">
    <property type="term" value="P:carbohydrate metabolic process"/>
    <property type="evidence" value="ECO:0007669"/>
    <property type="project" value="InterPro"/>
</dbReference>
<keyword evidence="2" id="KW-1185">Reference proteome</keyword>
<dbReference type="Proteomes" id="UP001231189">
    <property type="component" value="Unassembled WGS sequence"/>
</dbReference>
<dbReference type="InterPro" id="IPR044846">
    <property type="entry name" value="GH10"/>
</dbReference>
<organism evidence="1 2">
    <name type="scientific">Lolium multiflorum</name>
    <name type="common">Italian ryegrass</name>
    <name type="synonym">Lolium perenne subsp. multiflorum</name>
    <dbReference type="NCBI Taxonomy" id="4521"/>
    <lineage>
        <taxon>Eukaryota</taxon>
        <taxon>Viridiplantae</taxon>
        <taxon>Streptophyta</taxon>
        <taxon>Embryophyta</taxon>
        <taxon>Tracheophyta</taxon>
        <taxon>Spermatophyta</taxon>
        <taxon>Magnoliopsida</taxon>
        <taxon>Liliopsida</taxon>
        <taxon>Poales</taxon>
        <taxon>Poaceae</taxon>
        <taxon>BOP clade</taxon>
        <taxon>Pooideae</taxon>
        <taxon>Poodae</taxon>
        <taxon>Poeae</taxon>
        <taxon>Poeae Chloroplast Group 2 (Poeae type)</taxon>
        <taxon>Loliodinae</taxon>
        <taxon>Loliinae</taxon>
        <taxon>Lolium</taxon>
    </lineage>
</organism>
<sequence>MRVHKIGHMSGRFDPTRTSKVELSKAQVARRVNNVTKANMPENWEWGLAPFSRAMPPELVSFVFWPTSGLRLHGRLSFLQSFVIRSVLDRLAVLGLPLWFTELDVSAANEHVRADDLEVMLREAYAHPAVEGVMLWGFWELFMSRDDAHLVNAEGDINEAGRRLLQRHGRATTARNAQPHPPAAAGE</sequence>
<dbReference type="GO" id="GO:0004553">
    <property type="term" value="F:hydrolase activity, hydrolyzing O-glycosyl compounds"/>
    <property type="evidence" value="ECO:0007669"/>
    <property type="project" value="InterPro"/>
</dbReference>
<protein>
    <recommendedName>
        <fullName evidence="3">GH10 domain-containing protein</fullName>
    </recommendedName>
</protein>
<dbReference type="SUPFAM" id="SSF51445">
    <property type="entry name" value="(Trans)glycosidases"/>
    <property type="match status" value="1"/>
</dbReference>
<dbReference type="Gene3D" id="3.20.20.80">
    <property type="entry name" value="Glycosidases"/>
    <property type="match status" value="1"/>
</dbReference>